<protein>
    <recommendedName>
        <fullName evidence="3">HAT C-terminal dimerisation domain-containing protein</fullName>
    </recommendedName>
</protein>
<dbReference type="Proteomes" id="UP000694044">
    <property type="component" value="Unassembled WGS sequence"/>
</dbReference>
<gene>
    <name evidence="1" type="ORF">PHYPSEUDO_003981</name>
</gene>
<evidence type="ECO:0000313" key="2">
    <source>
        <dbReference type="Proteomes" id="UP000694044"/>
    </source>
</evidence>
<evidence type="ECO:0008006" key="3">
    <source>
        <dbReference type="Google" id="ProtNLM"/>
    </source>
</evidence>
<evidence type="ECO:0000313" key="1">
    <source>
        <dbReference type="EMBL" id="KAG7383150.1"/>
    </source>
</evidence>
<name>A0A8T1VT85_9STRA</name>
<dbReference type="EMBL" id="JAGDFM010000185">
    <property type="protein sequence ID" value="KAG7383150.1"/>
    <property type="molecule type" value="Genomic_DNA"/>
</dbReference>
<accession>A0A8T1VT85</accession>
<proteinExistence type="predicted"/>
<sequence>MAQASKADHVELLRQVLWIALTLRDEVELYARQFCHVQSALQWVFRQYESDDDFPTQLTVLGSGFFWSELKRAEAVIAPLSYASYRLQRDENTLGDVVISYRNIYSGFRQDFSSSRRDELVTCVEARWLQCEQPLFILGYALHPGYAESARALPDTKVSGFGQLPKIAVYYYQRLFETEDVGTIRMDMFAWMEGTFTRTKASEYNDCLWEYWRYLAKESPDSLLPQLVLVVLSVAVNTATCERLFSELGLIHTARRK</sequence>
<organism evidence="1 2">
    <name type="scientific">Phytophthora pseudosyringae</name>
    <dbReference type="NCBI Taxonomy" id="221518"/>
    <lineage>
        <taxon>Eukaryota</taxon>
        <taxon>Sar</taxon>
        <taxon>Stramenopiles</taxon>
        <taxon>Oomycota</taxon>
        <taxon>Peronosporomycetes</taxon>
        <taxon>Peronosporales</taxon>
        <taxon>Peronosporaceae</taxon>
        <taxon>Phytophthora</taxon>
    </lineage>
</organism>
<comment type="caution">
    <text evidence="1">The sequence shown here is derived from an EMBL/GenBank/DDBJ whole genome shotgun (WGS) entry which is preliminary data.</text>
</comment>
<reference evidence="1" key="1">
    <citation type="submission" date="2021-02" db="EMBL/GenBank/DDBJ databases">
        <authorList>
            <person name="Palmer J.M."/>
        </authorList>
    </citation>
    <scope>NUCLEOTIDE SEQUENCE</scope>
    <source>
        <strain evidence="1">SCRP734</strain>
    </source>
</reference>
<dbReference type="AlphaFoldDB" id="A0A8T1VT85"/>
<dbReference type="OrthoDB" id="91442at2759"/>
<keyword evidence="2" id="KW-1185">Reference proteome</keyword>